<name>A0A9D1DCJ7_9FIRM</name>
<dbReference type="GO" id="GO:0030245">
    <property type="term" value="P:cellulose catabolic process"/>
    <property type="evidence" value="ECO:0007669"/>
    <property type="project" value="UniProtKB-KW"/>
</dbReference>
<dbReference type="CDD" id="cd02855">
    <property type="entry name" value="E_set_GBE_prok_N"/>
    <property type="match status" value="1"/>
</dbReference>
<organism evidence="15 16">
    <name type="scientific">Candidatus Egerieicola pullicola</name>
    <dbReference type="NCBI Taxonomy" id="2840775"/>
    <lineage>
        <taxon>Bacteria</taxon>
        <taxon>Bacillati</taxon>
        <taxon>Bacillota</taxon>
        <taxon>Clostridia</taxon>
        <taxon>Eubacteriales</taxon>
        <taxon>Oscillospiraceae</taxon>
        <taxon>Oscillospiraceae incertae sedis</taxon>
        <taxon>Candidatus Egerieicola</taxon>
    </lineage>
</organism>
<dbReference type="GO" id="GO:0004553">
    <property type="term" value="F:hydrolase activity, hydrolyzing O-glycosyl compounds"/>
    <property type="evidence" value="ECO:0007669"/>
    <property type="project" value="InterPro"/>
</dbReference>
<dbReference type="EMBL" id="DVGY01000135">
    <property type="protein sequence ID" value="HIR41372.1"/>
    <property type="molecule type" value="Genomic_DNA"/>
</dbReference>
<dbReference type="InterPro" id="IPR013783">
    <property type="entry name" value="Ig-like_fold"/>
</dbReference>
<keyword evidence="8" id="KW-0624">Polysaccharide degradation</keyword>
<dbReference type="FunFam" id="2.60.40.1180:FF:000002">
    <property type="entry name" value="1,4-alpha-glucan branching enzyme GlgB"/>
    <property type="match status" value="1"/>
</dbReference>
<dbReference type="Proteomes" id="UP000886749">
    <property type="component" value="Unassembled WGS sequence"/>
</dbReference>
<evidence type="ECO:0000256" key="3">
    <source>
        <dbReference type="ARBA" id="ARBA00004964"/>
    </source>
</evidence>
<comment type="subunit">
    <text evidence="11">Monomer.</text>
</comment>
<dbReference type="Pfam" id="PF00128">
    <property type="entry name" value="Alpha-amylase"/>
    <property type="match status" value="1"/>
</dbReference>
<dbReference type="PANTHER" id="PTHR43651:SF3">
    <property type="entry name" value="1,4-ALPHA-GLUCAN-BRANCHING ENZYME"/>
    <property type="match status" value="1"/>
</dbReference>
<feature type="domain" description="Glycosyl hydrolase family 13 catalytic" evidence="14">
    <location>
        <begin position="169"/>
        <end position="529"/>
    </location>
</feature>
<proteinExistence type="inferred from homology"/>
<accession>A0A9D1DCJ7</accession>
<dbReference type="Gene3D" id="2.60.40.1180">
    <property type="entry name" value="Golgi alpha-mannosidase II"/>
    <property type="match status" value="1"/>
</dbReference>
<dbReference type="GO" id="GO:0043169">
    <property type="term" value="F:cation binding"/>
    <property type="evidence" value="ECO:0007669"/>
    <property type="project" value="InterPro"/>
</dbReference>
<dbReference type="GO" id="GO:0005829">
    <property type="term" value="C:cytosol"/>
    <property type="evidence" value="ECO:0007669"/>
    <property type="project" value="TreeGrafter"/>
</dbReference>
<keyword evidence="7 11" id="KW-0808">Transferase</keyword>
<dbReference type="Gene3D" id="2.60.40.10">
    <property type="entry name" value="Immunoglobulins"/>
    <property type="match status" value="1"/>
</dbReference>
<evidence type="ECO:0000256" key="1">
    <source>
        <dbReference type="ARBA" id="ARBA00000826"/>
    </source>
</evidence>
<dbReference type="EC" id="2.4.1.18" evidence="11"/>
<feature type="region of interest" description="Disordered" evidence="13">
    <location>
        <begin position="649"/>
        <end position="701"/>
    </location>
</feature>
<comment type="caution">
    <text evidence="15">The sequence shown here is derived from an EMBL/GenBank/DDBJ whole genome shotgun (WGS) entry which is preliminary data.</text>
</comment>
<feature type="compositionally biased region" description="Low complexity" evidence="13">
    <location>
        <begin position="664"/>
        <end position="693"/>
    </location>
</feature>
<gene>
    <name evidence="11 15" type="primary">glgB</name>
    <name evidence="15" type="ORF">IAB36_06060</name>
</gene>
<comment type="function">
    <text evidence="2 11">Catalyzes the formation of the alpha-1,6-glucosidic linkages in glycogen by scission of a 1,4-alpha-linked oligosaccharide from growing alpha-1,4-glucan chains and the subsequent attachment of the oligosaccharide to the alpha-1,6 position.</text>
</comment>
<dbReference type="InterPro" id="IPR006048">
    <property type="entry name" value="A-amylase/branching_C"/>
</dbReference>
<evidence type="ECO:0000256" key="7">
    <source>
        <dbReference type="ARBA" id="ARBA00022679"/>
    </source>
</evidence>
<evidence type="ECO:0000256" key="10">
    <source>
        <dbReference type="ARBA" id="ARBA00023277"/>
    </source>
</evidence>
<evidence type="ECO:0000259" key="14">
    <source>
        <dbReference type="SMART" id="SM00642"/>
    </source>
</evidence>
<evidence type="ECO:0000313" key="16">
    <source>
        <dbReference type="Proteomes" id="UP000886749"/>
    </source>
</evidence>
<evidence type="ECO:0000256" key="5">
    <source>
        <dbReference type="ARBA" id="ARBA00022600"/>
    </source>
</evidence>
<feature type="active site" description="Proton donor" evidence="11 12">
    <location>
        <position position="379"/>
    </location>
</feature>
<dbReference type="InterPro" id="IPR044143">
    <property type="entry name" value="GlgB_N_E_set_prok"/>
</dbReference>
<dbReference type="FunFam" id="3.20.20.80:FF:000003">
    <property type="entry name" value="1,4-alpha-glucan branching enzyme GlgB"/>
    <property type="match status" value="1"/>
</dbReference>
<keyword evidence="9 11" id="KW-0320">Glycogen biosynthesis</keyword>
<dbReference type="SMART" id="SM00642">
    <property type="entry name" value="Aamy"/>
    <property type="match status" value="1"/>
</dbReference>
<dbReference type="Pfam" id="PF02806">
    <property type="entry name" value="Alpha-amylase_C"/>
    <property type="match status" value="1"/>
</dbReference>
<dbReference type="SUPFAM" id="SSF51445">
    <property type="entry name" value="(Trans)glycosidases"/>
    <property type="match status" value="1"/>
</dbReference>
<evidence type="ECO:0000256" key="8">
    <source>
        <dbReference type="ARBA" id="ARBA00023001"/>
    </source>
</evidence>
<dbReference type="Pfam" id="PF02922">
    <property type="entry name" value="CBM_48"/>
    <property type="match status" value="1"/>
</dbReference>
<comment type="catalytic activity">
    <reaction evidence="1 11">
        <text>Transfers a segment of a (1-&gt;4)-alpha-D-glucan chain to a primary hydroxy group in a similar glucan chain.</text>
        <dbReference type="EC" id="2.4.1.18"/>
    </reaction>
</comment>
<dbReference type="AlphaFoldDB" id="A0A9D1DCJ7"/>
<keyword evidence="6 11" id="KW-0328">Glycosyltransferase</keyword>
<keyword evidence="8" id="KW-0136">Cellulose degradation</keyword>
<reference evidence="15" key="2">
    <citation type="journal article" date="2021" name="PeerJ">
        <title>Extensive microbial diversity within the chicken gut microbiome revealed by metagenomics and culture.</title>
        <authorList>
            <person name="Gilroy R."/>
            <person name="Ravi A."/>
            <person name="Getino M."/>
            <person name="Pursley I."/>
            <person name="Horton D.L."/>
            <person name="Alikhan N.F."/>
            <person name="Baker D."/>
            <person name="Gharbi K."/>
            <person name="Hall N."/>
            <person name="Watson M."/>
            <person name="Adriaenssens E.M."/>
            <person name="Foster-Nyarko E."/>
            <person name="Jarju S."/>
            <person name="Secka A."/>
            <person name="Antonio M."/>
            <person name="Oren A."/>
            <person name="Chaudhuri R.R."/>
            <person name="La Ragione R."/>
            <person name="Hildebrand F."/>
            <person name="Pallen M.J."/>
        </authorList>
    </citation>
    <scope>NUCLEOTIDE SEQUENCE</scope>
    <source>
        <strain evidence="15">CHK184-25365</strain>
    </source>
</reference>
<dbReference type="SUPFAM" id="SSF81296">
    <property type="entry name" value="E set domains"/>
    <property type="match status" value="1"/>
</dbReference>
<dbReference type="InterPro" id="IPR014756">
    <property type="entry name" value="Ig_E-set"/>
</dbReference>
<dbReference type="PIRSF" id="PIRSF000463">
    <property type="entry name" value="GlgB"/>
    <property type="match status" value="1"/>
</dbReference>
<dbReference type="NCBIfam" id="NF003811">
    <property type="entry name" value="PRK05402.1"/>
    <property type="match status" value="1"/>
</dbReference>
<evidence type="ECO:0000256" key="9">
    <source>
        <dbReference type="ARBA" id="ARBA00023056"/>
    </source>
</evidence>
<dbReference type="InterPro" id="IPR037439">
    <property type="entry name" value="Branching_enzy"/>
</dbReference>
<dbReference type="GO" id="GO:0003844">
    <property type="term" value="F:1,4-alpha-glucan branching enzyme activity"/>
    <property type="evidence" value="ECO:0007669"/>
    <property type="project" value="UniProtKB-UniRule"/>
</dbReference>
<evidence type="ECO:0000313" key="15">
    <source>
        <dbReference type="EMBL" id="HIR41372.1"/>
    </source>
</evidence>
<feature type="active site" description="Nucleophile" evidence="11 12">
    <location>
        <position position="326"/>
    </location>
</feature>
<dbReference type="InterPro" id="IPR017853">
    <property type="entry name" value="GH"/>
</dbReference>
<dbReference type="InterPro" id="IPR004193">
    <property type="entry name" value="Glyco_hydro_13_N"/>
</dbReference>
<dbReference type="PANTHER" id="PTHR43651">
    <property type="entry name" value="1,4-ALPHA-GLUCAN-BRANCHING ENZYME"/>
    <property type="match status" value="1"/>
</dbReference>
<keyword evidence="5 11" id="KW-0321">Glycogen metabolism</keyword>
<evidence type="ECO:0000256" key="4">
    <source>
        <dbReference type="ARBA" id="ARBA00009000"/>
    </source>
</evidence>
<comment type="pathway">
    <text evidence="3 11">Glycan biosynthesis; glycogen biosynthesis.</text>
</comment>
<dbReference type="NCBIfam" id="TIGR01515">
    <property type="entry name" value="branching_enzym"/>
    <property type="match status" value="1"/>
</dbReference>
<dbReference type="InterPro" id="IPR006047">
    <property type="entry name" value="GH13_cat_dom"/>
</dbReference>
<dbReference type="Gene3D" id="3.20.20.80">
    <property type="entry name" value="Glycosidases"/>
    <property type="match status" value="1"/>
</dbReference>
<evidence type="ECO:0000256" key="11">
    <source>
        <dbReference type="HAMAP-Rule" id="MF_00685"/>
    </source>
</evidence>
<keyword evidence="10 11" id="KW-0119">Carbohydrate metabolism</keyword>
<dbReference type="SUPFAM" id="SSF51011">
    <property type="entry name" value="Glycosyl hydrolase domain"/>
    <property type="match status" value="1"/>
</dbReference>
<comment type="similarity">
    <text evidence="4 11">Belongs to the glycosyl hydrolase 13 family. GlgB subfamily.</text>
</comment>
<protein>
    <recommendedName>
        <fullName evidence="11">1,4-alpha-glucan branching enzyme GlgB</fullName>
        <ecNumber evidence="11">2.4.1.18</ecNumber>
    </recommendedName>
    <alternativeName>
        <fullName evidence="11">1,4-alpha-D-glucan:1,4-alpha-D-glucan 6-glucosyl-transferase</fullName>
    </alternativeName>
    <alternativeName>
        <fullName evidence="11">Alpha-(1-&gt;4)-glucan branching enzyme</fullName>
    </alternativeName>
    <alternativeName>
        <fullName evidence="11">Glycogen branching enzyme</fullName>
        <shortName evidence="11">BE</shortName>
    </alternativeName>
</protein>
<evidence type="ECO:0000256" key="6">
    <source>
        <dbReference type="ARBA" id="ARBA00022676"/>
    </source>
</evidence>
<evidence type="ECO:0000256" key="2">
    <source>
        <dbReference type="ARBA" id="ARBA00002953"/>
    </source>
</evidence>
<reference evidence="15" key="1">
    <citation type="submission" date="2020-10" db="EMBL/GenBank/DDBJ databases">
        <authorList>
            <person name="Gilroy R."/>
        </authorList>
    </citation>
    <scope>NUCLEOTIDE SEQUENCE</scope>
    <source>
        <strain evidence="15">CHK184-25365</strain>
    </source>
</reference>
<evidence type="ECO:0000256" key="12">
    <source>
        <dbReference type="PIRSR" id="PIRSR000463-1"/>
    </source>
</evidence>
<dbReference type="GO" id="GO:0005978">
    <property type="term" value="P:glycogen biosynthetic process"/>
    <property type="evidence" value="ECO:0007669"/>
    <property type="project" value="UniProtKB-UniRule"/>
</dbReference>
<dbReference type="CDD" id="cd11322">
    <property type="entry name" value="AmyAc_Glg_BE"/>
    <property type="match status" value="1"/>
</dbReference>
<dbReference type="InterPro" id="IPR013780">
    <property type="entry name" value="Glyco_hydro_b"/>
</dbReference>
<dbReference type="InterPro" id="IPR006407">
    <property type="entry name" value="GlgB"/>
</dbReference>
<evidence type="ECO:0000256" key="13">
    <source>
        <dbReference type="SAM" id="MobiDB-lite"/>
    </source>
</evidence>
<sequence length="701" mass="80791">MVTSKDAAGKAVPQQAKAAPKYEDFPLYIFHRGENYRAYDFFGSHPWKQNGQDGYIFRVWAPHAQSIRVVGDFNNWDYNAAPEMRRLSDGSCWECFIPNVAVYDAYKYYIKRPDGNINYKSDPYGYHMETRPGTATKIYDIGGFQWTDDAYRERKKTENSLESPMNIYEMHMGSWRKYDNGEYLSYSRVAEQLIPYVKEMGYTHIELMPITEYPYEPSWGYQVTGYFAPTSRYGTPHAFMDFVNQCHKAGIGVILDWVPAHFPKDANGLYEFDGGFCYEYSDPLKNEHPDWGTRIFDFGRNEVLSFLMSSATFWLEQYHIDGLRVDAVASMLYLDYGKQGGEWRPNKDGGNINLEAVEFFRKLANAVHEANPSALLIAEESTAFPNVTKPGYDGGLGFHYKWNMGWMNDMLVYMSTDPFFRKGVHNNLTFSFTYAFSENYILPLSHDEIVYGKCSMIGKMPGDYDQRFDNLRTFYAYIIAHPGKKLLFMGSEFAQQNEWNYAEQLDWKLLEFEKHRQMLEYVKDLNHFYLQNSALWENDTSWEGFQWISHDDYEQNVISFRRIDKKGKELIIICNFAPVLRENYCIGAPYRGTYTPVFCSDAKKYGGNGVELKPVKSDNKTPMHGYDQSISLTLPPLSTTFYTVRKSPARKSVATKTSTRRSRTSAVKSAAKTAVKKTASAAVRKAAKAAPKPTKSKSEKE</sequence>
<dbReference type="NCBIfam" id="NF008967">
    <property type="entry name" value="PRK12313.1"/>
    <property type="match status" value="1"/>
</dbReference>
<dbReference type="HAMAP" id="MF_00685">
    <property type="entry name" value="GlgB"/>
    <property type="match status" value="1"/>
</dbReference>